<reference evidence="1" key="1">
    <citation type="submission" date="2023-07" db="EMBL/GenBank/DDBJ databases">
        <title>Sorghum-associated microbial communities from plants grown in Nebraska, USA.</title>
        <authorList>
            <person name="Schachtman D."/>
        </authorList>
    </citation>
    <scope>NUCLEOTIDE SEQUENCE</scope>
    <source>
        <strain evidence="1">DS2329</strain>
    </source>
</reference>
<evidence type="ECO:0000313" key="2">
    <source>
        <dbReference type="Proteomes" id="UP001184833"/>
    </source>
</evidence>
<sequence>MNRREFLEKSSLLLAGLGTSGVLHPSILKALAIDPAAQSTFYDAEHVVILMQENRSFDHAFGALKGVRGFLDKRAFVKQDGHSVFFQKNDDGKYASPARLDLRNTKSTWMSSLPHSWADQQKALNKGKFDQWLQAKASGNKDYKNIPLTLGYYNREDLPFYYQLADAFTIFDQYFCSSLTGTTPNRLFLWSGTLREQQNGKVKANVVNENIDYDKARQAKWKSFPEILEQQNVSWRIYQNEISLPKGMSGEQEAWLSNFTDNPIEWFSRFNVKFSKGYYQNIPNIIAYLKQEIEKNPKQKERLEAMLAEVQEDQVKYHPDNYSKLSKEEKNLHEKAFTTNSNDPDYWKLEIGKDENGERLVVPEGDVLFQFRKDVEEKKLPLVSWLVAPEHFSDHPGSPWYGAWYISEVLNILTQDPETWKKTIFIINYDENDGYFDHVLPFAPPVNPSQPVDMNGKEGVEYVDQSQEYMSNPSLKNYEKVEGTVGLGYRVPMIIASPWTKGGFVNSEVSDHTSVLQFLEKFIMKKFKKNVHIDNISDWRRAICGDLTSAFNSSGVKAPQMNYLNQKDYAKTINAARNKPVPDLKWYSEDELKDSLLDIQERGLKPSNPLPYHFHVNLEGGQIKMTNLKENGVPLLVYDRTQFNSNNYHFSYALYSMQSLSHAVHSGAYDYEIFGPNGFFRKFQGSISPEIEIILVNVSAKNQVELTIRNDKKKNFTINLEDLYTKNKKTISVQKSEEKIMIDLDKFKGWYDLKITSNEHLWHFAGRIETGKVSVSDPHWA</sequence>
<accession>A0ACC6J6W0</accession>
<keyword evidence="1" id="KW-0378">Hydrolase</keyword>
<name>A0ACC6J6W0_9FLAO</name>
<organism evidence="1 2">
    <name type="scientific">Chryseobacterium vietnamense</name>
    <dbReference type="NCBI Taxonomy" id="866785"/>
    <lineage>
        <taxon>Bacteria</taxon>
        <taxon>Pseudomonadati</taxon>
        <taxon>Bacteroidota</taxon>
        <taxon>Flavobacteriia</taxon>
        <taxon>Flavobacteriales</taxon>
        <taxon>Weeksellaceae</taxon>
        <taxon>Chryseobacterium group</taxon>
        <taxon>Chryseobacterium</taxon>
    </lineage>
</organism>
<keyword evidence="2" id="KW-1185">Reference proteome</keyword>
<dbReference type="EMBL" id="JAVDQX010000002">
    <property type="protein sequence ID" value="MDR6458796.1"/>
    <property type="molecule type" value="Genomic_DNA"/>
</dbReference>
<evidence type="ECO:0000313" key="1">
    <source>
        <dbReference type="EMBL" id="MDR6458796.1"/>
    </source>
</evidence>
<dbReference type="Proteomes" id="UP001184833">
    <property type="component" value="Unassembled WGS sequence"/>
</dbReference>
<gene>
    <name evidence="1" type="ORF">J2786_001903</name>
</gene>
<comment type="caution">
    <text evidence="1">The sequence shown here is derived from an EMBL/GenBank/DDBJ whole genome shotgun (WGS) entry which is preliminary data.</text>
</comment>
<dbReference type="EC" id="3.1.4.3" evidence="1"/>
<proteinExistence type="predicted"/>
<protein>
    <submittedName>
        <fullName evidence="1">Phospholipase C</fullName>
        <ecNumber evidence="1">3.1.4.3</ecNumber>
    </submittedName>
</protein>